<feature type="domain" description="AbiEi antitoxin N-terminal" evidence="1">
    <location>
        <begin position="7"/>
        <end position="51"/>
    </location>
</feature>
<dbReference type="AlphaFoldDB" id="A0A7Y0ELS1"/>
<proteinExistence type="predicted"/>
<evidence type="ECO:0000313" key="3">
    <source>
        <dbReference type="Proteomes" id="UP000537131"/>
    </source>
</evidence>
<sequence>MDYSKMLRQLIRENGGIVSTKMASEHGIPRIYLSDFVKKGILQRFERGIYISTNSIDDMYCFQMRFDQSIFSHESALYLHQYLKDPPEQKNVTVKTGMNTKSLIRSGAKVYSIKMELYLLGTTEIITNYGRIVRSYDIERSICDIIRSRSKVNNEIIVKSLKIYNDSPEKDLSKLMEYAKKLNVLRILNGYLEFL</sequence>
<protein>
    <submittedName>
        <fullName evidence="2">Transcriptional regulator</fullName>
    </submittedName>
</protein>
<dbReference type="Pfam" id="PF13338">
    <property type="entry name" value="AbiEi_4"/>
    <property type="match status" value="1"/>
</dbReference>
<gene>
    <name evidence="2" type="ORF">HBE96_24890</name>
</gene>
<comment type="caution">
    <text evidence="2">The sequence shown here is derived from an EMBL/GenBank/DDBJ whole genome shotgun (WGS) entry which is preliminary data.</text>
</comment>
<accession>A0A7Y0ELS1</accession>
<evidence type="ECO:0000313" key="2">
    <source>
        <dbReference type="EMBL" id="NMM65818.1"/>
    </source>
</evidence>
<evidence type="ECO:0000259" key="1">
    <source>
        <dbReference type="Pfam" id="PF13338"/>
    </source>
</evidence>
<reference evidence="2 3" key="1">
    <citation type="submission" date="2020-06" db="EMBL/GenBank/DDBJ databases">
        <title>Complete Genome Sequence of Clostridium muelleri sp. nov. P21T, an Acid-Alcohol Producing Acetogen Isolated from Old Hay.</title>
        <authorList>
            <person name="Duncan K.E."/>
            <person name="Tanner R.S."/>
        </authorList>
    </citation>
    <scope>NUCLEOTIDE SEQUENCE [LARGE SCALE GENOMIC DNA]</scope>
    <source>
        <strain evidence="2 3">P21</strain>
    </source>
</reference>
<dbReference type="RefSeq" id="WP_169300415.1">
    <property type="nucleotide sequence ID" value="NZ_JABBNI010000067.1"/>
</dbReference>
<organism evidence="2 3">
    <name type="scientific">Clostridium muellerianum</name>
    <dbReference type="NCBI Taxonomy" id="2716538"/>
    <lineage>
        <taxon>Bacteria</taxon>
        <taxon>Bacillati</taxon>
        <taxon>Bacillota</taxon>
        <taxon>Clostridia</taxon>
        <taxon>Eubacteriales</taxon>
        <taxon>Clostridiaceae</taxon>
        <taxon>Clostridium</taxon>
    </lineage>
</organism>
<keyword evidence="3" id="KW-1185">Reference proteome</keyword>
<dbReference type="EMBL" id="JABBNI010000067">
    <property type="protein sequence ID" value="NMM65818.1"/>
    <property type="molecule type" value="Genomic_DNA"/>
</dbReference>
<dbReference type="InterPro" id="IPR025159">
    <property type="entry name" value="AbiEi_N"/>
</dbReference>
<name>A0A7Y0ELS1_9CLOT</name>
<dbReference type="Proteomes" id="UP000537131">
    <property type="component" value="Unassembled WGS sequence"/>
</dbReference>